<evidence type="ECO:0000313" key="2">
    <source>
        <dbReference type="Proteomes" id="UP000177870"/>
    </source>
</evidence>
<dbReference type="EMBL" id="CP017599">
    <property type="protein sequence ID" value="AOX00310.1"/>
    <property type="molecule type" value="Genomic_DNA"/>
</dbReference>
<reference evidence="2" key="1">
    <citation type="submission" date="2016-10" db="EMBL/GenBank/DDBJ databases">
        <title>Comparative genomics uncovers the prolific and rare metabolic potential of the cyanobacterial genus Moorea.</title>
        <authorList>
            <person name="Leao T."/>
            <person name="Castelao G."/>
            <person name="Korobeynikov A."/>
            <person name="Monroe E.A."/>
            <person name="Podell S."/>
            <person name="Glukhov E."/>
            <person name="Allen E."/>
            <person name="Gerwick W.H."/>
            <person name="Gerwick L."/>
        </authorList>
    </citation>
    <scope>NUCLEOTIDE SEQUENCE [LARGE SCALE GENOMIC DNA]</scope>
    <source>
        <strain evidence="2">PAL-8-15-08-1</strain>
    </source>
</reference>
<dbReference type="STRING" id="1458985.BJP34_13365"/>
<gene>
    <name evidence="1" type="ORF">BJP34_13365</name>
</gene>
<organism evidence="1 2">
    <name type="scientific">Moorena producens PAL-8-15-08-1</name>
    <dbReference type="NCBI Taxonomy" id="1458985"/>
    <lineage>
        <taxon>Bacteria</taxon>
        <taxon>Bacillati</taxon>
        <taxon>Cyanobacteriota</taxon>
        <taxon>Cyanophyceae</taxon>
        <taxon>Coleofasciculales</taxon>
        <taxon>Coleofasciculaceae</taxon>
        <taxon>Moorena</taxon>
    </lineage>
</organism>
<name>A0A1D8TRP1_9CYAN</name>
<dbReference type="AlphaFoldDB" id="A0A1D8TRP1"/>
<dbReference type="InterPro" id="IPR021809">
    <property type="entry name" value="DUF3386"/>
</dbReference>
<dbReference type="KEGG" id="mpro:BJP34_13365"/>
<protein>
    <recommendedName>
        <fullName evidence="3">DUF3386 domain-containing protein</fullName>
    </recommendedName>
</protein>
<evidence type="ECO:0008006" key="3">
    <source>
        <dbReference type="Google" id="ProtNLM"/>
    </source>
</evidence>
<dbReference type="Proteomes" id="UP000177870">
    <property type="component" value="Chromosome"/>
</dbReference>
<proteinExistence type="predicted"/>
<accession>A0A1D8TRP1</accession>
<dbReference type="Pfam" id="PF11866">
    <property type="entry name" value="DUF3386"/>
    <property type="match status" value="1"/>
</dbReference>
<evidence type="ECO:0000313" key="1">
    <source>
        <dbReference type="EMBL" id="AOX00310.1"/>
    </source>
</evidence>
<dbReference type="OrthoDB" id="447919at2"/>
<dbReference type="RefSeq" id="WP_070392773.1">
    <property type="nucleotide sequence ID" value="NZ_CP017599.1"/>
</dbReference>
<sequence length="216" mass="24456">MIENATAREVFQAAYDNRYTWDDDFPGYKADLEIKQGDEVYTGQVRINGDHSVDVSGFDDEKVKESVYNQMRDIVTHRKRSSFEKAHGKNQFSFGDNDSTGAVEIFVKGDAMGSNYKVRGQEICHVSRVMGPMAFTINTNDSLDTGEGYISSGYNAIFRNAKTGDLMAKREFEDSFDKVGDYYIMTRQVVYAIEEKGRTATEFNFSNIKLLEPAMV</sequence>